<sequence>MVLELLLNHVYAFDKFKFDVVLWCKAGVNNLNWLFVVMLLPFTTVNSGKLSATTTCFRMVVEKGKRQRQLPAFCVLFLFHDELVNGWIDGLFWNEMKQGINFLTMQLKFVLFVTFL</sequence>
<reference evidence="1 2" key="1">
    <citation type="submission" date="2023-01" db="EMBL/GenBank/DDBJ databases">
        <authorList>
            <person name="Kreplak J."/>
        </authorList>
    </citation>
    <scope>NUCLEOTIDE SEQUENCE [LARGE SCALE GENOMIC DNA]</scope>
</reference>
<dbReference type="EMBL" id="OX451738">
    <property type="protein sequence ID" value="CAI8604490.1"/>
    <property type="molecule type" value="Genomic_DNA"/>
</dbReference>
<evidence type="ECO:0000313" key="1">
    <source>
        <dbReference type="EMBL" id="CAI8604490.1"/>
    </source>
</evidence>
<organism evidence="1 2">
    <name type="scientific">Vicia faba</name>
    <name type="common">Broad bean</name>
    <name type="synonym">Faba vulgaris</name>
    <dbReference type="NCBI Taxonomy" id="3906"/>
    <lineage>
        <taxon>Eukaryota</taxon>
        <taxon>Viridiplantae</taxon>
        <taxon>Streptophyta</taxon>
        <taxon>Embryophyta</taxon>
        <taxon>Tracheophyta</taxon>
        <taxon>Spermatophyta</taxon>
        <taxon>Magnoliopsida</taxon>
        <taxon>eudicotyledons</taxon>
        <taxon>Gunneridae</taxon>
        <taxon>Pentapetalae</taxon>
        <taxon>rosids</taxon>
        <taxon>fabids</taxon>
        <taxon>Fabales</taxon>
        <taxon>Fabaceae</taxon>
        <taxon>Papilionoideae</taxon>
        <taxon>50 kb inversion clade</taxon>
        <taxon>NPAAA clade</taxon>
        <taxon>Hologalegina</taxon>
        <taxon>IRL clade</taxon>
        <taxon>Fabeae</taxon>
        <taxon>Vicia</taxon>
    </lineage>
</organism>
<dbReference type="Proteomes" id="UP001157006">
    <property type="component" value="Chromosome 3"/>
</dbReference>
<gene>
    <name evidence="1" type="ORF">VFH_III135480</name>
</gene>
<protein>
    <submittedName>
        <fullName evidence="1">Uncharacterized protein</fullName>
    </submittedName>
</protein>
<dbReference type="AlphaFoldDB" id="A0AAV1A1L8"/>
<keyword evidence="2" id="KW-1185">Reference proteome</keyword>
<name>A0AAV1A1L8_VICFA</name>
<evidence type="ECO:0000313" key="2">
    <source>
        <dbReference type="Proteomes" id="UP001157006"/>
    </source>
</evidence>
<proteinExistence type="predicted"/>
<accession>A0AAV1A1L8</accession>